<organism evidence="1 2">
    <name type="scientific">Caenorhabditis japonica</name>
    <dbReference type="NCBI Taxonomy" id="281687"/>
    <lineage>
        <taxon>Eukaryota</taxon>
        <taxon>Metazoa</taxon>
        <taxon>Ecdysozoa</taxon>
        <taxon>Nematoda</taxon>
        <taxon>Chromadorea</taxon>
        <taxon>Rhabditida</taxon>
        <taxon>Rhabditina</taxon>
        <taxon>Rhabditomorpha</taxon>
        <taxon>Rhabditoidea</taxon>
        <taxon>Rhabditidae</taxon>
        <taxon>Peloderinae</taxon>
        <taxon>Caenorhabditis</taxon>
    </lineage>
</organism>
<reference evidence="2" key="1">
    <citation type="submission" date="2010-08" db="EMBL/GenBank/DDBJ databases">
        <authorList>
            <consortium name="Caenorhabditis japonica Sequencing Consortium"/>
            <person name="Wilson R.K."/>
        </authorList>
    </citation>
    <scope>NUCLEOTIDE SEQUENCE [LARGE SCALE GENOMIC DNA]</scope>
    <source>
        <strain evidence="2">DF5081</strain>
    </source>
</reference>
<dbReference type="AlphaFoldDB" id="A0A8R1EPG4"/>
<evidence type="ECO:0000313" key="2">
    <source>
        <dbReference type="Proteomes" id="UP000005237"/>
    </source>
</evidence>
<reference evidence="1" key="2">
    <citation type="submission" date="2022-06" db="UniProtKB">
        <authorList>
            <consortium name="EnsemblMetazoa"/>
        </authorList>
    </citation>
    <scope>IDENTIFICATION</scope>
    <source>
        <strain evidence="1">DF5081</strain>
    </source>
</reference>
<accession>A0A8R1EPG4</accession>
<keyword evidence="2" id="KW-1185">Reference proteome</keyword>
<dbReference type="Proteomes" id="UP000005237">
    <property type="component" value="Unassembled WGS sequence"/>
</dbReference>
<proteinExistence type="predicted"/>
<dbReference type="EnsemblMetazoa" id="CJA39127b.1">
    <property type="protein sequence ID" value="CJA39127b.1"/>
    <property type="gene ID" value="WBGene00214974"/>
</dbReference>
<evidence type="ECO:0000313" key="1">
    <source>
        <dbReference type="EnsemblMetazoa" id="CJA39127b.1"/>
    </source>
</evidence>
<sequence length="120" mass="14025">MRVKVQLISVCLYQSSATHQVASGQEDRLYSYPLESKFGTLFHFRFSVYKSHAPAPNTIKTWNDRYREESPRELDLDTLRKQVEMDRYQTIREMATALVFIHPTILRGFQAIGYVCFEGV</sequence>
<protein>
    <submittedName>
        <fullName evidence="1">Uncharacterized protein</fullName>
    </submittedName>
</protein>
<name>A0A8R1EPG4_CAEJA</name>